<accession>A0A136A080</accession>
<evidence type="ECO:0000313" key="2">
    <source>
        <dbReference type="EMBL" id="KXI28560.1"/>
    </source>
</evidence>
<protein>
    <submittedName>
        <fullName evidence="2">Uncharacterized protein</fullName>
    </submittedName>
</protein>
<sequence>MNHSQCNQHNENKNFQSTDFSAQSSQPVEDILSRMDRLRALAKVQNTKLNSTKRRQFSFAF</sequence>
<evidence type="ECO:0000313" key="3">
    <source>
        <dbReference type="Proteomes" id="UP000070299"/>
    </source>
</evidence>
<reference evidence="3" key="1">
    <citation type="submission" date="2016-02" db="EMBL/GenBank/DDBJ databases">
        <authorList>
            <person name="Schultz-Johansen M."/>
            <person name="Glaring M.A."/>
            <person name="Bech P.K."/>
            <person name="Stougaard P."/>
        </authorList>
    </citation>
    <scope>NUCLEOTIDE SEQUENCE [LARGE SCALE GENOMIC DNA]</scope>
    <source>
        <strain evidence="3">S66</strain>
    </source>
</reference>
<keyword evidence="3" id="KW-1185">Reference proteome</keyword>
<dbReference type="EMBL" id="LSNE01000006">
    <property type="protein sequence ID" value="KXI28560.1"/>
    <property type="molecule type" value="Genomic_DNA"/>
</dbReference>
<dbReference type="AlphaFoldDB" id="A0A136A080"/>
<evidence type="ECO:0000256" key="1">
    <source>
        <dbReference type="SAM" id="MobiDB-lite"/>
    </source>
</evidence>
<gene>
    <name evidence="2" type="ORF">AX660_15845</name>
</gene>
<proteinExistence type="predicted"/>
<dbReference type="RefSeq" id="WP_068377607.1">
    <property type="nucleotide sequence ID" value="NZ_LSNE01000006.1"/>
</dbReference>
<dbReference type="Proteomes" id="UP000070299">
    <property type="component" value="Unassembled WGS sequence"/>
</dbReference>
<feature type="compositionally biased region" description="Polar residues" evidence="1">
    <location>
        <begin position="1"/>
        <end position="27"/>
    </location>
</feature>
<comment type="caution">
    <text evidence="2">The sequence shown here is derived from an EMBL/GenBank/DDBJ whole genome shotgun (WGS) entry which is preliminary data.</text>
</comment>
<name>A0A136A080_9ALTE</name>
<feature type="region of interest" description="Disordered" evidence="1">
    <location>
        <begin position="1"/>
        <end position="28"/>
    </location>
</feature>
<organism evidence="2 3">
    <name type="scientific">Paraglaciecola hydrolytica</name>
    <dbReference type="NCBI Taxonomy" id="1799789"/>
    <lineage>
        <taxon>Bacteria</taxon>
        <taxon>Pseudomonadati</taxon>
        <taxon>Pseudomonadota</taxon>
        <taxon>Gammaproteobacteria</taxon>
        <taxon>Alteromonadales</taxon>
        <taxon>Alteromonadaceae</taxon>
        <taxon>Paraglaciecola</taxon>
    </lineage>
</organism>